<evidence type="ECO:0000256" key="1">
    <source>
        <dbReference type="SAM" id="SignalP"/>
    </source>
</evidence>
<protein>
    <recommendedName>
        <fullName evidence="4">Murein L,D-transpeptidase catalytic domain family protein</fullName>
    </recommendedName>
</protein>
<name>A0A0W0VQR8_9GAMM</name>
<dbReference type="EMBL" id="LNYK01000009">
    <property type="protein sequence ID" value="KTD22494.1"/>
    <property type="molecule type" value="Genomic_DNA"/>
</dbReference>
<keyword evidence="3" id="KW-1185">Reference proteome</keyword>
<dbReference type="Proteomes" id="UP000054997">
    <property type="component" value="Unassembled WGS sequence"/>
</dbReference>
<feature type="signal peptide" evidence="1">
    <location>
        <begin position="1"/>
        <end position="22"/>
    </location>
</feature>
<proteinExistence type="predicted"/>
<evidence type="ECO:0000313" key="2">
    <source>
        <dbReference type="EMBL" id="KTD22494.1"/>
    </source>
</evidence>
<dbReference type="PATRIC" id="fig|45068.5.peg.579"/>
<dbReference type="PANTHER" id="PTHR38477">
    <property type="entry name" value="HYPOTHETICAL EXPORTED PROTEIN"/>
    <property type="match status" value="1"/>
</dbReference>
<dbReference type="InterPro" id="IPR032676">
    <property type="entry name" value="YkuD_2"/>
</dbReference>
<dbReference type="STRING" id="45068.Llon_0534"/>
<dbReference type="OrthoDB" id="9815195at2"/>
<dbReference type="AlphaFoldDB" id="A0A0W0VQR8"/>
<sequence length="416" mass="48471">MNRIRPWVLAYFLGHMSLPVQGSTVFPYTPSPFPFISQEQIKAHEEIHSIREIQFMLNKESHSMSQDLIDTIITILKCAQKYDISYNPILTVIDYSKPASQRRLWIFDLNHKKLLLHTYVSHGIKSGILSSRYFSNRHNSKASSIGVYKTENDYYGRYGYALRLIGLESGFNDNAFSRAVVMHGGWYVNENFVEKYKRPGRSWGCPAVPREHTRFIINTIKDNSLLIAYYPSENWYMKSKYINCNNFSPVPKTANLQTELNEPEENRDEILFLEKNNNNQREENEPILVISADNYQKVFNREVPLKRMLRRPLNNQEFVALNLDELQQIITHYPEKITPPGKEHQREVLFIVPVIKKVRGYYATEMQIVPLGEIKEIKSNMSPDAAGSPTEFTVHFQQKPSLKVKSTDQFIRWLGL</sequence>
<organism evidence="2 3">
    <name type="scientific">Legionella londiniensis</name>
    <dbReference type="NCBI Taxonomy" id="45068"/>
    <lineage>
        <taxon>Bacteria</taxon>
        <taxon>Pseudomonadati</taxon>
        <taxon>Pseudomonadota</taxon>
        <taxon>Gammaproteobacteria</taxon>
        <taxon>Legionellales</taxon>
        <taxon>Legionellaceae</taxon>
        <taxon>Legionella</taxon>
    </lineage>
</organism>
<reference evidence="2 3" key="1">
    <citation type="submission" date="2015-11" db="EMBL/GenBank/DDBJ databases">
        <title>Genomic analysis of 38 Legionella species identifies large and diverse effector repertoires.</title>
        <authorList>
            <person name="Burstein D."/>
            <person name="Amaro F."/>
            <person name="Zusman T."/>
            <person name="Lifshitz Z."/>
            <person name="Cohen O."/>
            <person name="Gilbert J.A."/>
            <person name="Pupko T."/>
            <person name="Shuman H.A."/>
            <person name="Segal G."/>
        </authorList>
    </citation>
    <scope>NUCLEOTIDE SEQUENCE [LARGE SCALE GENOMIC DNA]</scope>
    <source>
        <strain evidence="2 3">ATCC 49505</strain>
    </source>
</reference>
<dbReference type="RefSeq" id="WP_083503247.1">
    <property type="nucleotide sequence ID" value="NZ_CAAAHZ010000017.1"/>
</dbReference>
<dbReference type="PANTHER" id="PTHR38477:SF1">
    <property type="entry name" value="MUREIN L,D-TRANSPEPTIDASE CATALYTIC DOMAIN FAMILY PROTEIN"/>
    <property type="match status" value="1"/>
</dbReference>
<gene>
    <name evidence="2" type="ORF">Llon_0534</name>
</gene>
<accession>A0A0W0VQR8</accession>
<evidence type="ECO:0000313" key="3">
    <source>
        <dbReference type="Proteomes" id="UP000054997"/>
    </source>
</evidence>
<dbReference type="Pfam" id="PF13645">
    <property type="entry name" value="YkuD_2"/>
    <property type="match status" value="1"/>
</dbReference>
<feature type="chain" id="PRO_5006915038" description="Murein L,D-transpeptidase catalytic domain family protein" evidence="1">
    <location>
        <begin position="23"/>
        <end position="416"/>
    </location>
</feature>
<evidence type="ECO:0008006" key="4">
    <source>
        <dbReference type="Google" id="ProtNLM"/>
    </source>
</evidence>
<keyword evidence="1" id="KW-0732">Signal</keyword>
<comment type="caution">
    <text evidence="2">The sequence shown here is derived from an EMBL/GenBank/DDBJ whole genome shotgun (WGS) entry which is preliminary data.</text>
</comment>